<dbReference type="CDD" id="cd00610">
    <property type="entry name" value="OAT_like"/>
    <property type="match status" value="1"/>
</dbReference>
<comment type="caution">
    <text evidence="4">The sequence shown here is derived from an EMBL/GenBank/DDBJ whole genome shotgun (WGS) entry which is preliminary data.</text>
</comment>
<dbReference type="PANTHER" id="PTHR43713:SF3">
    <property type="entry name" value="GLUTAMATE-1-SEMIALDEHYDE 2,1-AMINOMUTASE 1, CHLOROPLASTIC-RELATED"/>
    <property type="match status" value="1"/>
</dbReference>
<reference evidence="4 5" key="1">
    <citation type="submission" date="2019-12" db="EMBL/GenBank/DDBJ databases">
        <authorList>
            <person name="Zhang Y.-J."/>
        </authorList>
    </citation>
    <scope>NUCLEOTIDE SEQUENCE [LARGE SCALE GENOMIC DNA]</scope>
    <source>
        <strain evidence="4 5">CY05</strain>
    </source>
</reference>
<sequence length="442" mass="46946">MSEHTKSAALYDRAKQVMPGGCSRNTILRKPHPIYAAKGEGCFVTDIEGVKRIDFANNVASLIHGHAHPAIVQAVNAQLANGSAFTLGTEIEVAYAEQMVARSPNFEKIRFVNSGTEAVMSCIKAARAQTGRAKIAKVEGSYHGLYDYAEVSQTAKPASWGDADAPNSVPVAKGTPQSALNDVVVIPFNDPERAIAILDAHKADIAGILIDLLPHRIGVIPALPDFVEALRNWATANGALMIIDEVITFRTNFGGAQEGYNIKSDLTAMGKMIGGGFPVGAIAGRAEVMDVMDPTQGPAAFPHYGTFNANPITMTAGSMAMQMFDQPAVAELNALADKARSALAEAIRIADVPACVTGRGSMFRIHMKKQAPTSYRNAFVGPQEQACISALLDHMFDNGLIMIETCSGLLSTAMTQAEIDQLADTVLNGLRKIKPLLLATAA</sequence>
<proteinExistence type="inferred from homology"/>
<dbReference type="Proteomes" id="UP000478892">
    <property type="component" value="Unassembled WGS sequence"/>
</dbReference>
<name>A0A6L6WIP4_9RHOB</name>
<gene>
    <name evidence="4" type="ORF">GO984_14625</name>
</gene>
<comment type="cofactor">
    <cofactor evidence="1">
        <name>pyridoxal 5'-phosphate</name>
        <dbReference type="ChEBI" id="CHEBI:597326"/>
    </cofactor>
</comment>
<evidence type="ECO:0000256" key="2">
    <source>
        <dbReference type="ARBA" id="ARBA00022898"/>
    </source>
</evidence>
<evidence type="ECO:0000256" key="3">
    <source>
        <dbReference type="RuleBase" id="RU003560"/>
    </source>
</evidence>
<evidence type="ECO:0000313" key="5">
    <source>
        <dbReference type="Proteomes" id="UP000478892"/>
    </source>
</evidence>
<protein>
    <submittedName>
        <fullName evidence="4">Aminotransferase class III-fold pyridoxal phosphate-dependent enzyme</fullName>
    </submittedName>
</protein>
<organism evidence="4 5">
    <name type="scientific">Parasedimentitalea huanghaiensis</name>
    <dbReference type="NCBI Taxonomy" id="2682100"/>
    <lineage>
        <taxon>Bacteria</taxon>
        <taxon>Pseudomonadati</taxon>
        <taxon>Pseudomonadota</taxon>
        <taxon>Alphaproteobacteria</taxon>
        <taxon>Rhodobacterales</taxon>
        <taxon>Paracoccaceae</taxon>
        <taxon>Parasedimentitalea</taxon>
    </lineage>
</organism>
<dbReference type="InterPro" id="IPR005814">
    <property type="entry name" value="Aminotrans_3"/>
</dbReference>
<dbReference type="Pfam" id="PF00202">
    <property type="entry name" value="Aminotran_3"/>
    <property type="match status" value="1"/>
</dbReference>
<dbReference type="Gene3D" id="3.40.640.10">
    <property type="entry name" value="Type I PLP-dependent aspartate aminotransferase-like (Major domain)"/>
    <property type="match status" value="1"/>
</dbReference>
<dbReference type="InterPro" id="IPR015424">
    <property type="entry name" value="PyrdxlP-dep_Trfase"/>
</dbReference>
<comment type="similarity">
    <text evidence="3">Belongs to the class-III pyridoxal-phosphate-dependent aminotransferase family.</text>
</comment>
<dbReference type="AlphaFoldDB" id="A0A6L6WIP4"/>
<keyword evidence="4" id="KW-0808">Transferase</keyword>
<dbReference type="InterPro" id="IPR015421">
    <property type="entry name" value="PyrdxlP-dep_Trfase_major"/>
</dbReference>
<keyword evidence="2 3" id="KW-0663">Pyridoxal phosphate</keyword>
<evidence type="ECO:0000256" key="1">
    <source>
        <dbReference type="ARBA" id="ARBA00001933"/>
    </source>
</evidence>
<dbReference type="EMBL" id="WQLV01000008">
    <property type="protein sequence ID" value="MVO17048.1"/>
    <property type="molecule type" value="Genomic_DNA"/>
</dbReference>
<dbReference type="SUPFAM" id="SSF53383">
    <property type="entry name" value="PLP-dependent transferases"/>
    <property type="match status" value="1"/>
</dbReference>
<dbReference type="InterPro" id="IPR015422">
    <property type="entry name" value="PyrdxlP-dep_Trfase_small"/>
</dbReference>
<accession>A0A6L6WIP4</accession>
<dbReference type="GO" id="GO:0030170">
    <property type="term" value="F:pyridoxal phosphate binding"/>
    <property type="evidence" value="ECO:0007669"/>
    <property type="project" value="InterPro"/>
</dbReference>
<keyword evidence="5" id="KW-1185">Reference proteome</keyword>
<evidence type="ECO:0000313" key="4">
    <source>
        <dbReference type="EMBL" id="MVO17048.1"/>
    </source>
</evidence>
<dbReference type="Gene3D" id="3.90.1150.10">
    <property type="entry name" value="Aspartate Aminotransferase, domain 1"/>
    <property type="match status" value="1"/>
</dbReference>
<dbReference type="GO" id="GO:0008483">
    <property type="term" value="F:transaminase activity"/>
    <property type="evidence" value="ECO:0007669"/>
    <property type="project" value="UniProtKB-KW"/>
</dbReference>
<dbReference type="PANTHER" id="PTHR43713">
    <property type="entry name" value="GLUTAMATE-1-SEMIALDEHYDE 2,1-AMINOMUTASE"/>
    <property type="match status" value="1"/>
</dbReference>
<dbReference type="RefSeq" id="WP_157023330.1">
    <property type="nucleotide sequence ID" value="NZ_WQLV01000008.1"/>
</dbReference>
<keyword evidence="4" id="KW-0032">Aminotransferase</keyword>